<dbReference type="GO" id="GO:0016705">
    <property type="term" value="F:oxidoreductase activity, acting on paired donors, with incorporation or reduction of molecular oxygen"/>
    <property type="evidence" value="ECO:0007669"/>
    <property type="project" value="InterPro"/>
</dbReference>
<comment type="caution">
    <text evidence="3">The sequence shown here is derived from an EMBL/GenBank/DDBJ whole genome shotgun (WGS) entry which is preliminary data.</text>
</comment>
<dbReference type="PANTHER" id="PTHR24305:SF166">
    <property type="entry name" value="CYTOCHROME P450 12A4, MITOCHONDRIAL-RELATED"/>
    <property type="match status" value="1"/>
</dbReference>
<gene>
    <name evidence="3" type="ORF">LTR84_001300</name>
</gene>
<dbReference type="InterPro" id="IPR001128">
    <property type="entry name" value="Cyt_P450"/>
</dbReference>
<dbReference type="AlphaFoldDB" id="A0AAV9NC95"/>
<organism evidence="3 4">
    <name type="scientific">Exophiala bonariae</name>
    <dbReference type="NCBI Taxonomy" id="1690606"/>
    <lineage>
        <taxon>Eukaryota</taxon>
        <taxon>Fungi</taxon>
        <taxon>Dikarya</taxon>
        <taxon>Ascomycota</taxon>
        <taxon>Pezizomycotina</taxon>
        <taxon>Eurotiomycetes</taxon>
        <taxon>Chaetothyriomycetidae</taxon>
        <taxon>Chaetothyriales</taxon>
        <taxon>Herpotrichiellaceae</taxon>
        <taxon>Exophiala</taxon>
    </lineage>
</organism>
<dbReference type="GO" id="GO:0005506">
    <property type="term" value="F:iron ion binding"/>
    <property type="evidence" value="ECO:0007669"/>
    <property type="project" value="InterPro"/>
</dbReference>
<dbReference type="InterPro" id="IPR050121">
    <property type="entry name" value="Cytochrome_P450_monoxygenase"/>
</dbReference>
<feature type="binding site" description="axial binding residue" evidence="2">
    <location>
        <position position="467"/>
    </location>
    <ligand>
        <name>heme</name>
        <dbReference type="ChEBI" id="CHEBI:30413"/>
    </ligand>
    <ligandPart>
        <name>Fe</name>
        <dbReference type="ChEBI" id="CHEBI:18248"/>
    </ligandPart>
</feature>
<dbReference type="Pfam" id="PF00067">
    <property type="entry name" value="p450"/>
    <property type="match status" value="1"/>
</dbReference>
<dbReference type="InterPro" id="IPR002401">
    <property type="entry name" value="Cyt_P450_E_grp-I"/>
</dbReference>
<accession>A0AAV9NC95</accession>
<dbReference type="PRINTS" id="PR00385">
    <property type="entry name" value="P450"/>
</dbReference>
<protein>
    <recommendedName>
        <fullName evidence="5">Cytochrome P450</fullName>
    </recommendedName>
</protein>
<keyword evidence="2" id="KW-0408">Iron</keyword>
<evidence type="ECO:0000256" key="2">
    <source>
        <dbReference type="PIRSR" id="PIRSR602401-1"/>
    </source>
</evidence>
<reference evidence="3 4" key="1">
    <citation type="submission" date="2023-08" db="EMBL/GenBank/DDBJ databases">
        <title>Black Yeasts Isolated from many extreme environments.</title>
        <authorList>
            <person name="Coleine C."/>
            <person name="Stajich J.E."/>
            <person name="Selbmann L."/>
        </authorList>
    </citation>
    <scope>NUCLEOTIDE SEQUENCE [LARGE SCALE GENOMIC DNA]</scope>
    <source>
        <strain evidence="3 4">CCFEE 5792</strain>
    </source>
</reference>
<dbReference type="GeneID" id="89969521"/>
<dbReference type="Proteomes" id="UP001358417">
    <property type="component" value="Unassembled WGS sequence"/>
</dbReference>
<dbReference type="SUPFAM" id="SSF48264">
    <property type="entry name" value="Cytochrome P450"/>
    <property type="match status" value="1"/>
</dbReference>
<dbReference type="GO" id="GO:0020037">
    <property type="term" value="F:heme binding"/>
    <property type="evidence" value="ECO:0007669"/>
    <property type="project" value="InterPro"/>
</dbReference>
<dbReference type="Gene3D" id="1.10.630.10">
    <property type="entry name" value="Cytochrome P450"/>
    <property type="match status" value="1"/>
</dbReference>
<dbReference type="CDD" id="cd11060">
    <property type="entry name" value="CYP57A1-like"/>
    <property type="match status" value="1"/>
</dbReference>
<proteinExistence type="inferred from homology"/>
<sequence>MSALRSSALHFLKSMYNSFSRQTLLRHVSRETILVTVLFCLTSFVVYRLYFHPLAHVPGPLLAKWSGWWRNYRYFRGTWHDDILKVHRNYGPIVRIAPNELSVVDAQITKQLYGHGHNAQKTKWYSTWDIPGAAPGLFAEQDKKLHAYLRKRVSGAYSMSAILKFETYVQGCLDLMLVGLKKHSDKGNTVNMANWTNALAFDVVGELAYGSKLGHLETETDVMGIRKAIFDGFFIMANFGHFLGQAQLVNNKIVNGFFALFGGSSGFSGFQKWSADKVRSRMGNDGAGGREDMLAHFIRMKNDQGEQASFPEVLIEAMNIIGAGADTTSIGMRSCMFYICSRPDVYKRLQREIDDYYDSMGLSNPITYQQTQQLPYLVAVCKEAMRLLPSIVYQLLRYAPEGLSVEDKHIPTGTPIGISPISQNRDRKVFGPDADEFRPERWFEDESKTRLMDSINMTFGGNGPRMCVGRNIALVEIHKFVAQLLRNFDVGLVDPNKPWHITSYWFAYQHDMNMWLKTRPGRALQAPSG</sequence>
<comment type="cofactor">
    <cofactor evidence="2">
        <name>heme</name>
        <dbReference type="ChEBI" id="CHEBI:30413"/>
    </cofactor>
</comment>
<comment type="similarity">
    <text evidence="1">Belongs to the cytochrome P450 family.</text>
</comment>
<dbReference type="PANTHER" id="PTHR24305">
    <property type="entry name" value="CYTOCHROME P450"/>
    <property type="match status" value="1"/>
</dbReference>
<dbReference type="PRINTS" id="PR00463">
    <property type="entry name" value="EP450I"/>
</dbReference>
<keyword evidence="2" id="KW-0349">Heme</keyword>
<dbReference type="GO" id="GO:0004497">
    <property type="term" value="F:monooxygenase activity"/>
    <property type="evidence" value="ECO:0007669"/>
    <property type="project" value="InterPro"/>
</dbReference>
<keyword evidence="2" id="KW-0479">Metal-binding</keyword>
<evidence type="ECO:0000256" key="1">
    <source>
        <dbReference type="ARBA" id="ARBA00010617"/>
    </source>
</evidence>
<evidence type="ECO:0000313" key="3">
    <source>
        <dbReference type="EMBL" id="KAK5054410.1"/>
    </source>
</evidence>
<dbReference type="EMBL" id="JAVRRD010000010">
    <property type="protein sequence ID" value="KAK5054410.1"/>
    <property type="molecule type" value="Genomic_DNA"/>
</dbReference>
<name>A0AAV9NC95_9EURO</name>
<evidence type="ECO:0008006" key="5">
    <source>
        <dbReference type="Google" id="ProtNLM"/>
    </source>
</evidence>
<evidence type="ECO:0000313" key="4">
    <source>
        <dbReference type="Proteomes" id="UP001358417"/>
    </source>
</evidence>
<dbReference type="RefSeq" id="XP_064707183.1">
    <property type="nucleotide sequence ID" value="XM_064844925.1"/>
</dbReference>
<keyword evidence="4" id="KW-1185">Reference proteome</keyword>
<dbReference type="InterPro" id="IPR036396">
    <property type="entry name" value="Cyt_P450_sf"/>
</dbReference>